<comment type="caution">
    <text evidence="2">The sequence shown here is derived from an EMBL/GenBank/DDBJ whole genome shotgun (WGS) entry which is preliminary data.</text>
</comment>
<evidence type="ECO:0000259" key="1">
    <source>
        <dbReference type="Pfam" id="PF12146"/>
    </source>
</evidence>
<reference evidence="3" key="1">
    <citation type="journal article" date="2019" name="Int. J. Syst. Evol. Microbiol.">
        <title>The Global Catalogue of Microorganisms (GCM) 10K type strain sequencing project: providing services to taxonomists for standard genome sequencing and annotation.</title>
        <authorList>
            <consortium name="The Broad Institute Genomics Platform"/>
            <consortium name="The Broad Institute Genome Sequencing Center for Infectious Disease"/>
            <person name="Wu L."/>
            <person name="Ma J."/>
        </authorList>
    </citation>
    <scope>NUCLEOTIDE SEQUENCE [LARGE SCALE GENOMIC DNA]</scope>
    <source>
        <strain evidence="3">NBRC 111756</strain>
    </source>
</reference>
<name>A0ABW2A1A2_9GAMM</name>
<dbReference type="Pfam" id="PF12146">
    <property type="entry name" value="Hydrolase_4"/>
    <property type="match status" value="1"/>
</dbReference>
<dbReference type="RefSeq" id="WP_379909720.1">
    <property type="nucleotide sequence ID" value="NZ_JBHSWE010000001.1"/>
</dbReference>
<keyword evidence="2" id="KW-0378">Hydrolase</keyword>
<dbReference type="Gene3D" id="3.40.50.1820">
    <property type="entry name" value="alpha/beta hydrolase"/>
    <property type="match status" value="1"/>
</dbReference>
<dbReference type="InterPro" id="IPR051044">
    <property type="entry name" value="MAG_DAG_Lipase"/>
</dbReference>
<dbReference type="InterPro" id="IPR029058">
    <property type="entry name" value="AB_hydrolase_fold"/>
</dbReference>
<accession>A0ABW2A1A2</accession>
<dbReference type="InterPro" id="IPR022742">
    <property type="entry name" value="Hydrolase_4"/>
</dbReference>
<dbReference type="SUPFAM" id="SSF53474">
    <property type="entry name" value="alpha/beta-Hydrolases"/>
    <property type="match status" value="1"/>
</dbReference>
<evidence type="ECO:0000313" key="2">
    <source>
        <dbReference type="EMBL" id="MFC6671213.1"/>
    </source>
</evidence>
<sequence length="315" mass="35082">MTAAEKIATVEGDTFQQRLRDGLGIHRFLARREVLELPGDPAIHCELYRHGPAAPVLLFLPGLGTYVELYAELLSRLCDKGFNVVGIDPRGHGYSGGDRGYCRVEDLVGDLQRLLDRLEQEFRGPFTVFGYSGGAVSAVALAERDRRIQAVLAGTLLLGEMEPDWLHGVGWNWTRTSAWFFPRLKLPLQQFLDFEALLDGHPAGPLISQDPRLVTEYPLATLASLFSQRSEILRQHCTFRLAILQGDRDEVLDANYARRVMARARQPIELLLLKGRGICCPGTIRPPWPGRRPAGCTGRWLNRSGAVSTLPTLFA</sequence>
<dbReference type="GO" id="GO:0016787">
    <property type="term" value="F:hydrolase activity"/>
    <property type="evidence" value="ECO:0007669"/>
    <property type="project" value="UniProtKB-KW"/>
</dbReference>
<dbReference type="EMBL" id="JBHSWE010000001">
    <property type="protein sequence ID" value="MFC6671213.1"/>
    <property type="molecule type" value="Genomic_DNA"/>
</dbReference>
<evidence type="ECO:0000313" key="3">
    <source>
        <dbReference type="Proteomes" id="UP001596422"/>
    </source>
</evidence>
<dbReference type="PANTHER" id="PTHR11614">
    <property type="entry name" value="PHOSPHOLIPASE-RELATED"/>
    <property type="match status" value="1"/>
</dbReference>
<dbReference type="Proteomes" id="UP001596422">
    <property type="component" value="Unassembled WGS sequence"/>
</dbReference>
<feature type="domain" description="Serine aminopeptidase S33" evidence="1">
    <location>
        <begin position="54"/>
        <end position="266"/>
    </location>
</feature>
<protein>
    <submittedName>
        <fullName evidence="2">Alpha/beta fold hydrolase</fullName>
    </submittedName>
</protein>
<proteinExistence type="predicted"/>
<gene>
    <name evidence="2" type="ORF">ACFQDL_14875</name>
</gene>
<organism evidence="2 3">
    <name type="scientific">Marinobacterium aestuariivivens</name>
    <dbReference type="NCBI Taxonomy" id="1698799"/>
    <lineage>
        <taxon>Bacteria</taxon>
        <taxon>Pseudomonadati</taxon>
        <taxon>Pseudomonadota</taxon>
        <taxon>Gammaproteobacteria</taxon>
        <taxon>Oceanospirillales</taxon>
        <taxon>Oceanospirillaceae</taxon>
        <taxon>Marinobacterium</taxon>
    </lineage>
</organism>
<keyword evidence="3" id="KW-1185">Reference proteome</keyword>